<dbReference type="InterPro" id="IPR007698">
    <property type="entry name" value="AlaDH/PNT_NAD(H)-bd"/>
</dbReference>
<evidence type="ECO:0000256" key="4">
    <source>
        <dbReference type="ARBA" id="ARBA00022741"/>
    </source>
</evidence>
<feature type="domain" description="Alanine dehydrogenase/pyridine nucleotide transhydrogenase NAD(H)-binding" evidence="9">
    <location>
        <begin position="147"/>
        <end position="309"/>
    </location>
</feature>
<evidence type="ECO:0000313" key="12">
    <source>
        <dbReference type="Proteomes" id="UP000561045"/>
    </source>
</evidence>
<keyword evidence="7" id="KW-0520">NAD</keyword>
<dbReference type="GO" id="GO:0008750">
    <property type="term" value="F:proton-translocating NAD(P)+ transhydrogenase activity"/>
    <property type="evidence" value="ECO:0007669"/>
    <property type="project" value="UniProtKB-EC"/>
</dbReference>
<organism evidence="11 12">
    <name type="scientific">Niveibacterium umoris</name>
    <dbReference type="NCBI Taxonomy" id="1193620"/>
    <lineage>
        <taxon>Bacteria</taxon>
        <taxon>Pseudomonadati</taxon>
        <taxon>Pseudomonadota</taxon>
        <taxon>Betaproteobacteria</taxon>
        <taxon>Rhodocyclales</taxon>
        <taxon>Rhodocyclaceae</taxon>
        <taxon>Niveibacterium</taxon>
    </lineage>
</organism>
<evidence type="ECO:0000256" key="6">
    <source>
        <dbReference type="ARBA" id="ARBA00022967"/>
    </source>
</evidence>
<comment type="similarity">
    <text evidence="2">Belongs to the AlaDH/PNT family.</text>
</comment>
<dbReference type="PANTHER" id="PTHR10160">
    <property type="entry name" value="NAD(P) TRANSHYDROGENASE"/>
    <property type="match status" value="1"/>
</dbReference>
<dbReference type="GO" id="GO:0006740">
    <property type="term" value="P:NADPH regeneration"/>
    <property type="evidence" value="ECO:0007669"/>
    <property type="project" value="TreeGrafter"/>
</dbReference>
<keyword evidence="5" id="KW-0521">NADP</keyword>
<evidence type="ECO:0000259" key="10">
    <source>
        <dbReference type="SMART" id="SM01003"/>
    </source>
</evidence>
<keyword evidence="6" id="KW-1278">Translocase</keyword>
<gene>
    <name evidence="11" type="ORF">GGR36_000579</name>
</gene>
<evidence type="ECO:0000256" key="3">
    <source>
        <dbReference type="ARBA" id="ARBA00012943"/>
    </source>
</evidence>
<dbReference type="RefSeq" id="WP_183631674.1">
    <property type="nucleotide sequence ID" value="NZ_BAABLE010000011.1"/>
</dbReference>
<dbReference type="SMART" id="SM01003">
    <property type="entry name" value="AlaDh_PNT_N"/>
    <property type="match status" value="1"/>
</dbReference>
<evidence type="ECO:0000256" key="5">
    <source>
        <dbReference type="ARBA" id="ARBA00022857"/>
    </source>
</evidence>
<reference evidence="11 12" key="1">
    <citation type="submission" date="2020-08" db="EMBL/GenBank/DDBJ databases">
        <title>Genomic Encyclopedia of Type Strains, Phase IV (KMG-IV): sequencing the most valuable type-strain genomes for metagenomic binning, comparative biology and taxonomic classification.</title>
        <authorList>
            <person name="Goeker M."/>
        </authorList>
    </citation>
    <scope>NUCLEOTIDE SEQUENCE [LARGE SCALE GENOMIC DNA]</scope>
    <source>
        <strain evidence="11 12">DSM 106739</strain>
    </source>
</reference>
<dbReference type="PANTHER" id="PTHR10160:SF19">
    <property type="entry name" value="PROTON-TRANSLOCATING NAD(P)(+) TRANSHYDROGENASE"/>
    <property type="match status" value="1"/>
</dbReference>
<name>A0A840BCL4_9RHOO</name>
<dbReference type="PROSITE" id="PS00837">
    <property type="entry name" value="ALADH_PNT_2"/>
    <property type="match status" value="1"/>
</dbReference>
<feature type="domain" description="Alanine dehydrogenase/pyridine nucleotide transhydrogenase N-terminal" evidence="10">
    <location>
        <begin position="6"/>
        <end position="138"/>
    </location>
</feature>
<keyword evidence="11" id="KW-0560">Oxidoreductase</keyword>
<sequence length="373" mass="39176">MALTIGVVAERATGERRVALVPEVAKRFRALGVELVIQRGAADGANIAEGEFAEVRWADTVDEVLAADMVLAIQPLDDESISKLKPGAVLVAGLQPYQSADRAKLLAERKITSFAMELLPRISRAQSMDILSSQAACSGYQCVLIAASHCTKFFPMMTYAAGTIRPAKVLVIGAGVAGLQAIATARRMGAMVEAYDVRPETKEQIESLGAKFVDTGVSAAGTGGYARELTEDEKRQQAERLGKAVAQCDALITTAAIPGKKAPQIISAEMVSKMKVGAVVVDMAAESGGNVAGTVAGETLRVGPALIVGPANLPSRMASHASEMFAKNLYNFVVPMIKDSALAIDWSDEVIAGTCLTHDGAVRHDGVKKILGL</sequence>
<dbReference type="Pfam" id="PF01262">
    <property type="entry name" value="AlaDh_PNT_C"/>
    <property type="match status" value="1"/>
</dbReference>
<dbReference type="InterPro" id="IPR007886">
    <property type="entry name" value="AlaDH/PNT_N"/>
</dbReference>
<comment type="catalytic activity">
    <reaction evidence="8">
        <text>NAD(+) + NADPH + H(+)(in) = NADH + NADP(+) + H(+)(out)</text>
        <dbReference type="Rhea" id="RHEA:47992"/>
        <dbReference type="ChEBI" id="CHEBI:15378"/>
        <dbReference type="ChEBI" id="CHEBI:57540"/>
        <dbReference type="ChEBI" id="CHEBI:57783"/>
        <dbReference type="ChEBI" id="CHEBI:57945"/>
        <dbReference type="ChEBI" id="CHEBI:58349"/>
        <dbReference type="EC" id="7.1.1.1"/>
    </reaction>
</comment>
<dbReference type="InterPro" id="IPR036291">
    <property type="entry name" value="NAD(P)-bd_dom_sf"/>
</dbReference>
<evidence type="ECO:0000256" key="8">
    <source>
        <dbReference type="ARBA" id="ARBA00048202"/>
    </source>
</evidence>
<dbReference type="SMART" id="SM01002">
    <property type="entry name" value="AlaDh_PNT_C"/>
    <property type="match status" value="1"/>
</dbReference>
<dbReference type="GO" id="GO:0016491">
    <property type="term" value="F:oxidoreductase activity"/>
    <property type="evidence" value="ECO:0007669"/>
    <property type="project" value="UniProtKB-KW"/>
</dbReference>
<proteinExistence type="inferred from homology"/>
<keyword evidence="12" id="KW-1185">Reference proteome</keyword>
<evidence type="ECO:0000259" key="9">
    <source>
        <dbReference type="SMART" id="SM01002"/>
    </source>
</evidence>
<dbReference type="EC" id="7.1.1.1" evidence="3"/>
<evidence type="ECO:0000313" key="11">
    <source>
        <dbReference type="EMBL" id="MBB4011271.1"/>
    </source>
</evidence>
<dbReference type="GO" id="GO:0050661">
    <property type="term" value="F:NADP binding"/>
    <property type="evidence" value="ECO:0007669"/>
    <property type="project" value="TreeGrafter"/>
</dbReference>
<keyword evidence="4" id="KW-0547">Nucleotide-binding</keyword>
<dbReference type="AlphaFoldDB" id="A0A840BCL4"/>
<dbReference type="EMBL" id="JACIET010000001">
    <property type="protein sequence ID" value="MBB4011271.1"/>
    <property type="molecule type" value="Genomic_DNA"/>
</dbReference>
<comment type="function">
    <text evidence="1">The transhydrogenation between NADH and NADP is coupled to respiration and ATP hydrolysis and functions as a proton pump across the membrane.</text>
</comment>
<protein>
    <recommendedName>
        <fullName evidence="3">proton-translocating NAD(P)(+) transhydrogenase</fullName>
        <ecNumber evidence="3">7.1.1.1</ecNumber>
    </recommendedName>
</protein>
<dbReference type="SUPFAM" id="SSF52283">
    <property type="entry name" value="Formate/glycerate dehydrogenase catalytic domain-like"/>
    <property type="match status" value="1"/>
</dbReference>
<accession>A0A840BCL4</accession>
<dbReference type="Proteomes" id="UP000561045">
    <property type="component" value="Unassembled WGS sequence"/>
</dbReference>
<evidence type="ECO:0000256" key="7">
    <source>
        <dbReference type="ARBA" id="ARBA00023027"/>
    </source>
</evidence>
<dbReference type="SUPFAM" id="SSF51735">
    <property type="entry name" value="NAD(P)-binding Rossmann-fold domains"/>
    <property type="match status" value="1"/>
</dbReference>
<dbReference type="Gene3D" id="3.40.50.720">
    <property type="entry name" value="NAD(P)-binding Rossmann-like Domain"/>
    <property type="match status" value="2"/>
</dbReference>
<evidence type="ECO:0000256" key="2">
    <source>
        <dbReference type="ARBA" id="ARBA00005689"/>
    </source>
</evidence>
<dbReference type="CDD" id="cd05304">
    <property type="entry name" value="Rubrum_tdh"/>
    <property type="match status" value="1"/>
</dbReference>
<dbReference type="GO" id="GO:0005886">
    <property type="term" value="C:plasma membrane"/>
    <property type="evidence" value="ECO:0007669"/>
    <property type="project" value="TreeGrafter"/>
</dbReference>
<evidence type="ECO:0000256" key="1">
    <source>
        <dbReference type="ARBA" id="ARBA00003943"/>
    </source>
</evidence>
<comment type="caution">
    <text evidence="11">The sequence shown here is derived from an EMBL/GenBank/DDBJ whole genome shotgun (WGS) entry which is preliminary data.</text>
</comment>
<dbReference type="Pfam" id="PF05222">
    <property type="entry name" value="AlaDh_PNT_N"/>
    <property type="match status" value="1"/>
</dbReference>
<dbReference type="InterPro" id="IPR008143">
    <property type="entry name" value="Ala_DH/PNT_CS2"/>
</dbReference>